<dbReference type="RefSeq" id="WP_149301443.1">
    <property type="nucleotide sequence ID" value="NZ_VTWH01000005.1"/>
</dbReference>
<protein>
    <submittedName>
        <fullName evidence="1">Uncharacterized protein</fullName>
    </submittedName>
</protein>
<comment type="caution">
    <text evidence="1">The sequence shown here is derived from an EMBL/GenBank/DDBJ whole genome shotgun (WGS) entry which is preliminary data.</text>
</comment>
<keyword evidence="2" id="KW-1185">Reference proteome</keyword>
<gene>
    <name evidence="1" type="ORF">FPY71_16525</name>
</gene>
<dbReference type="SUPFAM" id="SSF55469">
    <property type="entry name" value="FMN-dependent nitroreductase-like"/>
    <property type="match status" value="1"/>
</dbReference>
<dbReference type="InterPro" id="IPR000415">
    <property type="entry name" value="Nitroreductase-like"/>
</dbReference>
<dbReference type="GO" id="GO:0016491">
    <property type="term" value="F:oxidoreductase activity"/>
    <property type="evidence" value="ECO:0007669"/>
    <property type="project" value="InterPro"/>
</dbReference>
<name>A0A5B0DP10_9HYPH</name>
<reference evidence="1 2" key="1">
    <citation type="submission" date="2019-08" db="EMBL/GenBank/DDBJ databases">
        <title>Aureimonas fodiniaquatilis sp. nov., isolated from a coal mine wastewater.</title>
        <authorList>
            <person name="Kim W."/>
        </authorList>
    </citation>
    <scope>NUCLEOTIDE SEQUENCE [LARGE SCALE GENOMIC DNA]</scope>
    <source>
        <strain evidence="1 2">CAU 1482</strain>
    </source>
</reference>
<organism evidence="1 2">
    <name type="scientific">Aureimonas fodinaquatilis</name>
    <dbReference type="NCBI Taxonomy" id="2565783"/>
    <lineage>
        <taxon>Bacteria</taxon>
        <taxon>Pseudomonadati</taxon>
        <taxon>Pseudomonadota</taxon>
        <taxon>Alphaproteobacteria</taxon>
        <taxon>Hyphomicrobiales</taxon>
        <taxon>Aurantimonadaceae</taxon>
        <taxon>Aureimonas</taxon>
    </lineage>
</organism>
<evidence type="ECO:0000313" key="1">
    <source>
        <dbReference type="EMBL" id="KAA0968494.1"/>
    </source>
</evidence>
<dbReference type="AlphaFoldDB" id="A0A5B0DP10"/>
<dbReference type="Proteomes" id="UP000324738">
    <property type="component" value="Unassembled WGS sequence"/>
</dbReference>
<accession>A0A5B0DP10</accession>
<proteinExistence type="predicted"/>
<dbReference type="OrthoDB" id="7278101at2"/>
<dbReference type="EMBL" id="VTWH01000005">
    <property type="protein sequence ID" value="KAA0968494.1"/>
    <property type="molecule type" value="Genomic_DNA"/>
</dbReference>
<sequence>MQPKTSGPDLANLTAQLNELREKAGQLFMAGRFADALEVARQGLGILYWPPFVEQEICCLSRLGRYDEAMQIAEHLPEDKRSANFFDILSEIYGELGVLDKVRLYGSRSLAMKNQQTLADPGHELPRETPPRFDPQAINIIAFSLFGDKARYCECAILNCQAVAQMLPGWTCRFYVDETVPDDVLRRIAAAGGELCVLETHVRQIVHPLMWRFVVVDDEKVARYLIRDADSVIAPREVAAIAEWLASDKWFHVMRDSTTHSELILAGMWGGCGGIAWNMQAEVPMFMAAGEYAATHADQHFLRFRVWPTMRKSVLSHDEIFDYPGNRPFPPCNAPRRWQDDHVGANFGFPQISGEVDVPDGTALDWTLLNEAGDAVCSYRVLVQSGSWEASLPFSYARKLADGIWKIRALPRLDPAIVH</sequence>
<evidence type="ECO:0000313" key="2">
    <source>
        <dbReference type="Proteomes" id="UP000324738"/>
    </source>
</evidence>